<keyword evidence="2" id="KW-1185">Reference proteome</keyword>
<gene>
    <name evidence="1" type="ORF">L1987_24548</name>
</gene>
<dbReference type="Proteomes" id="UP001056120">
    <property type="component" value="Linkage Group LG08"/>
</dbReference>
<sequence length="116" mass="13094">MIEAATVEKTIDIGWIQELLWIRNTLKRRHKRRIHHELCKRRKTEPPDLQIVFPATMGMGQKRAPPQKPASHPPSANQPSLEKCVVVDETGLGAIVIGFGDARISPEHGDLYRQGQ</sequence>
<organism evidence="1 2">
    <name type="scientific">Smallanthus sonchifolius</name>
    <dbReference type="NCBI Taxonomy" id="185202"/>
    <lineage>
        <taxon>Eukaryota</taxon>
        <taxon>Viridiplantae</taxon>
        <taxon>Streptophyta</taxon>
        <taxon>Embryophyta</taxon>
        <taxon>Tracheophyta</taxon>
        <taxon>Spermatophyta</taxon>
        <taxon>Magnoliopsida</taxon>
        <taxon>eudicotyledons</taxon>
        <taxon>Gunneridae</taxon>
        <taxon>Pentapetalae</taxon>
        <taxon>asterids</taxon>
        <taxon>campanulids</taxon>
        <taxon>Asterales</taxon>
        <taxon>Asteraceae</taxon>
        <taxon>Asteroideae</taxon>
        <taxon>Heliantheae alliance</taxon>
        <taxon>Millerieae</taxon>
        <taxon>Smallanthus</taxon>
    </lineage>
</organism>
<evidence type="ECO:0000313" key="1">
    <source>
        <dbReference type="EMBL" id="KAI3808593.1"/>
    </source>
</evidence>
<proteinExistence type="predicted"/>
<evidence type="ECO:0000313" key="2">
    <source>
        <dbReference type="Proteomes" id="UP001056120"/>
    </source>
</evidence>
<reference evidence="2" key="1">
    <citation type="journal article" date="2022" name="Mol. Ecol. Resour.">
        <title>The genomes of chicory, endive, great burdock and yacon provide insights into Asteraceae palaeo-polyploidization history and plant inulin production.</title>
        <authorList>
            <person name="Fan W."/>
            <person name="Wang S."/>
            <person name="Wang H."/>
            <person name="Wang A."/>
            <person name="Jiang F."/>
            <person name="Liu H."/>
            <person name="Zhao H."/>
            <person name="Xu D."/>
            <person name="Zhang Y."/>
        </authorList>
    </citation>
    <scope>NUCLEOTIDE SEQUENCE [LARGE SCALE GENOMIC DNA]</scope>
    <source>
        <strain evidence="2">cv. Yunnan</strain>
    </source>
</reference>
<reference evidence="1 2" key="2">
    <citation type="journal article" date="2022" name="Mol. Ecol. Resour.">
        <title>The genomes of chicory, endive, great burdock and yacon provide insights into Asteraceae paleo-polyploidization history and plant inulin production.</title>
        <authorList>
            <person name="Fan W."/>
            <person name="Wang S."/>
            <person name="Wang H."/>
            <person name="Wang A."/>
            <person name="Jiang F."/>
            <person name="Liu H."/>
            <person name="Zhao H."/>
            <person name="Xu D."/>
            <person name="Zhang Y."/>
        </authorList>
    </citation>
    <scope>NUCLEOTIDE SEQUENCE [LARGE SCALE GENOMIC DNA]</scope>
    <source>
        <strain evidence="2">cv. Yunnan</strain>
        <tissue evidence="1">Leaves</tissue>
    </source>
</reference>
<comment type="caution">
    <text evidence="1">The sequence shown here is derived from an EMBL/GenBank/DDBJ whole genome shotgun (WGS) entry which is preliminary data.</text>
</comment>
<name>A0ACB9IM30_9ASTR</name>
<protein>
    <submittedName>
        <fullName evidence="1">Uncharacterized protein</fullName>
    </submittedName>
</protein>
<dbReference type="EMBL" id="CM042025">
    <property type="protein sequence ID" value="KAI3808593.1"/>
    <property type="molecule type" value="Genomic_DNA"/>
</dbReference>
<accession>A0ACB9IM30</accession>